<evidence type="ECO:0000313" key="2">
    <source>
        <dbReference type="Proteomes" id="UP000016511"/>
    </source>
</evidence>
<reference evidence="1 2" key="1">
    <citation type="submission" date="2013-08" db="EMBL/GenBank/DDBJ databases">
        <authorList>
            <person name="Weinstock G."/>
            <person name="Sodergren E."/>
            <person name="Wylie T."/>
            <person name="Fulton L."/>
            <person name="Fulton R."/>
            <person name="Fronick C."/>
            <person name="O'Laughlin M."/>
            <person name="Godfrey J."/>
            <person name="Miner T."/>
            <person name="Herter B."/>
            <person name="Appelbaum E."/>
            <person name="Cordes M."/>
            <person name="Lek S."/>
            <person name="Wollam A."/>
            <person name="Pepin K.H."/>
            <person name="Palsikar V.B."/>
            <person name="Mitreva M."/>
            <person name="Wilson R.K."/>
        </authorList>
    </citation>
    <scope>NUCLEOTIDE SEQUENCE [LARGE SCALE GENOMIC DNA]</scope>
    <source>
        <strain evidence="1 2">ATCC 12856</strain>
    </source>
</reference>
<dbReference type="AlphaFoldDB" id="U1YM14"/>
<dbReference type="STRING" id="649747.HMPREF0083_00070"/>
<accession>U1YM14</accession>
<organism evidence="1 2">
    <name type="scientific">Aneurinibacillus aneurinilyticus ATCC 12856</name>
    <dbReference type="NCBI Taxonomy" id="649747"/>
    <lineage>
        <taxon>Bacteria</taxon>
        <taxon>Bacillati</taxon>
        <taxon>Bacillota</taxon>
        <taxon>Bacilli</taxon>
        <taxon>Bacillales</taxon>
        <taxon>Paenibacillaceae</taxon>
        <taxon>Aneurinibacillus group</taxon>
        <taxon>Aneurinibacillus</taxon>
    </lineage>
</organism>
<name>U1YM14_ANEAE</name>
<gene>
    <name evidence="1" type="ORF">HMPREF0083_00070</name>
</gene>
<sequence length="149" mass="17378">MYVMHCTWKYKNWRDLFSYCLNNANKFRIVFPGSMAQIDPNNPLGEGKKEFLNLKDIEIKNATNTKDSIQVEGVLGKESRDLLLKFQEPSFNGNMSHLWNFSIQKDDVFSLEIQDFSVALLTSSENYIKELEKTGINITNEWDKVTEQR</sequence>
<keyword evidence="2" id="KW-1185">Reference proteome</keyword>
<evidence type="ECO:0000313" key="1">
    <source>
        <dbReference type="EMBL" id="ERI11816.1"/>
    </source>
</evidence>
<dbReference type="HOGENOM" id="CLU_1745895_0_0_9"/>
<dbReference type="eggNOG" id="ENOG5033GGE">
    <property type="taxonomic scope" value="Bacteria"/>
</dbReference>
<proteinExistence type="predicted"/>
<dbReference type="Proteomes" id="UP000016511">
    <property type="component" value="Unassembled WGS sequence"/>
</dbReference>
<dbReference type="EMBL" id="AWSJ01000005">
    <property type="protein sequence ID" value="ERI11816.1"/>
    <property type="molecule type" value="Genomic_DNA"/>
</dbReference>
<dbReference type="PATRIC" id="fig|649747.3.peg.62"/>
<protein>
    <submittedName>
        <fullName evidence="1">Uncharacterized protein</fullName>
    </submittedName>
</protein>
<comment type="caution">
    <text evidence="1">The sequence shown here is derived from an EMBL/GenBank/DDBJ whole genome shotgun (WGS) entry which is preliminary data.</text>
</comment>